<evidence type="ECO:0000256" key="4">
    <source>
        <dbReference type="ARBA" id="ARBA00022475"/>
    </source>
</evidence>
<evidence type="ECO:0000256" key="12">
    <source>
        <dbReference type="ARBA" id="ARBA00023273"/>
    </source>
</evidence>
<evidence type="ECO:0000256" key="14">
    <source>
        <dbReference type="ARBA" id="ARBA00037002"/>
    </source>
</evidence>
<evidence type="ECO:0000256" key="8">
    <source>
        <dbReference type="ARBA" id="ARBA00022832"/>
    </source>
</evidence>
<dbReference type="EMBL" id="AEUD01000006">
    <property type="protein sequence ID" value="EGD55403.1"/>
    <property type="molecule type" value="Genomic_DNA"/>
</dbReference>
<keyword evidence="9" id="KW-0809">Transit peptide</keyword>
<keyword evidence="26" id="KW-1185">Reference proteome</keyword>
<dbReference type="EC" id="3.1.2.2" evidence="16"/>
<comment type="catalytic activity">
    <reaction evidence="21">
        <text>decanoyl-CoA + H2O = decanoate + CoA + H(+)</text>
        <dbReference type="Rhea" id="RHEA:40059"/>
        <dbReference type="ChEBI" id="CHEBI:15377"/>
        <dbReference type="ChEBI" id="CHEBI:15378"/>
        <dbReference type="ChEBI" id="CHEBI:27689"/>
        <dbReference type="ChEBI" id="CHEBI:57287"/>
        <dbReference type="ChEBI" id="CHEBI:61430"/>
    </reaction>
    <physiologicalReaction direction="left-to-right" evidence="21">
        <dbReference type="Rhea" id="RHEA:40060"/>
    </physiologicalReaction>
</comment>
<keyword evidence="5" id="KW-0963">Cytoplasm</keyword>
<dbReference type="eggNOG" id="COG2050">
    <property type="taxonomic scope" value="Bacteria"/>
</dbReference>
<evidence type="ECO:0000256" key="23">
    <source>
        <dbReference type="ARBA" id="ARBA00048180"/>
    </source>
</evidence>
<evidence type="ECO:0000256" key="17">
    <source>
        <dbReference type="ARBA" id="ARBA00040123"/>
    </source>
</evidence>
<evidence type="ECO:0000256" key="6">
    <source>
        <dbReference type="ARBA" id="ARBA00022703"/>
    </source>
</evidence>
<proteinExistence type="inferred from homology"/>
<dbReference type="InterPro" id="IPR006683">
    <property type="entry name" value="Thioestr_dom"/>
</dbReference>
<comment type="catalytic activity">
    <reaction evidence="22">
        <text>dodecanoyl-CoA + H2O = dodecanoate + CoA + H(+)</text>
        <dbReference type="Rhea" id="RHEA:30135"/>
        <dbReference type="ChEBI" id="CHEBI:15377"/>
        <dbReference type="ChEBI" id="CHEBI:15378"/>
        <dbReference type="ChEBI" id="CHEBI:18262"/>
        <dbReference type="ChEBI" id="CHEBI:57287"/>
        <dbReference type="ChEBI" id="CHEBI:57375"/>
    </reaction>
    <physiologicalReaction direction="left-to-right" evidence="22">
        <dbReference type="Rhea" id="RHEA:30136"/>
    </physiologicalReaction>
</comment>
<comment type="catalytic activity">
    <reaction evidence="13">
        <text>(5Z,8Z,11Z,14Z)-eicosatetraenoyl-CoA + H2O = (5Z,8Z,11Z,14Z)-eicosatetraenoate + CoA + H(+)</text>
        <dbReference type="Rhea" id="RHEA:40151"/>
        <dbReference type="ChEBI" id="CHEBI:15377"/>
        <dbReference type="ChEBI" id="CHEBI:15378"/>
        <dbReference type="ChEBI" id="CHEBI:32395"/>
        <dbReference type="ChEBI" id="CHEBI:57287"/>
        <dbReference type="ChEBI" id="CHEBI:57368"/>
    </reaction>
    <physiologicalReaction direction="left-to-right" evidence="13">
        <dbReference type="Rhea" id="RHEA:40152"/>
    </physiologicalReaction>
</comment>
<organism evidence="25 26">
    <name type="scientific">Gordonia neofelifaecis NRRL B-59395</name>
    <dbReference type="NCBI Taxonomy" id="644548"/>
    <lineage>
        <taxon>Bacteria</taxon>
        <taxon>Bacillati</taxon>
        <taxon>Actinomycetota</taxon>
        <taxon>Actinomycetes</taxon>
        <taxon>Mycobacteriales</taxon>
        <taxon>Gordoniaceae</taxon>
        <taxon>Gordonia</taxon>
    </lineage>
</organism>
<sequence>MLPADIEPVIRDPKATPPGHRIDLHHSMCFGCGSEAPVGLRIEVIAGEGLTVTAAMKVEDWMQGGPGVIHGGVLSAAFDEVMGTSPLLLRKPVVTGHLEIDYAKPIPLGSTVHFTGEILGGVRRKVYTRCVAHLGDPANPVAAAHALFIAIDLEKHFSGYRERAVHSQHQNGA</sequence>
<dbReference type="InterPro" id="IPR029069">
    <property type="entry name" value="HotDog_dom_sf"/>
</dbReference>
<dbReference type="Gene3D" id="3.10.129.10">
    <property type="entry name" value="Hotdog Thioesterase"/>
    <property type="match status" value="1"/>
</dbReference>
<evidence type="ECO:0000313" key="25">
    <source>
        <dbReference type="EMBL" id="EGD55403.1"/>
    </source>
</evidence>
<comment type="catalytic activity">
    <reaction evidence="14">
        <text>(9Z)-octadecenoyl-CoA + H2O = (9Z)-octadecenoate + CoA + H(+)</text>
        <dbReference type="Rhea" id="RHEA:40139"/>
        <dbReference type="ChEBI" id="CHEBI:15377"/>
        <dbReference type="ChEBI" id="CHEBI:15378"/>
        <dbReference type="ChEBI" id="CHEBI:30823"/>
        <dbReference type="ChEBI" id="CHEBI:57287"/>
        <dbReference type="ChEBI" id="CHEBI:57387"/>
    </reaction>
    <physiologicalReaction direction="left-to-right" evidence="14">
        <dbReference type="Rhea" id="RHEA:40140"/>
    </physiologicalReaction>
</comment>
<keyword evidence="11" id="KW-0472">Membrane</keyword>
<comment type="catalytic activity">
    <reaction evidence="19">
        <text>octanoyl-CoA + H2O = octanoate + CoA + H(+)</text>
        <dbReference type="Rhea" id="RHEA:30143"/>
        <dbReference type="ChEBI" id="CHEBI:15377"/>
        <dbReference type="ChEBI" id="CHEBI:15378"/>
        <dbReference type="ChEBI" id="CHEBI:25646"/>
        <dbReference type="ChEBI" id="CHEBI:57287"/>
        <dbReference type="ChEBI" id="CHEBI:57386"/>
    </reaction>
    <physiologicalReaction direction="left-to-right" evidence="19">
        <dbReference type="Rhea" id="RHEA:30144"/>
    </physiologicalReaction>
</comment>
<comment type="subcellular location">
    <subcellularLocation>
        <location evidence="3">Cell projection</location>
        <location evidence="3">Ruffle membrane</location>
    </subcellularLocation>
    <subcellularLocation>
        <location evidence="2">Cytoplasm</location>
    </subcellularLocation>
    <subcellularLocation>
        <location evidence="1">Membrane</location>
        <topology evidence="1">Peripheral membrane protein</topology>
    </subcellularLocation>
</comment>
<dbReference type="GO" id="GO:0016020">
    <property type="term" value="C:membrane"/>
    <property type="evidence" value="ECO:0007669"/>
    <property type="project" value="UniProtKB-SubCell"/>
</dbReference>
<evidence type="ECO:0000256" key="3">
    <source>
        <dbReference type="ARBA" id="ARBA00004632"/>
    </source>
</evidence>
<dbReference type="CDD" id="cd03443">
    <property type="entry name" value="PaaI_thioesterase"/>
    <property type="match status" value="1"/>
</dbReference>
<feature type="domain" description="Thioesterase" evidence="24">
    <location>
        <begin position="67"/>
        <end position="136"/>
    </location>
</feature>
<protein>
    <recommendedName>
        <fullName evidence="17">Acyl-coenzyme A thioesterase THEM4</fullName>
        <ecNumber evidence="16">3.1.2.2</ecNumber>
    </recommendedName>
    <alternativeName>
        <fullName evidence="18">Thioesterase superfamily member 4</fullName>
    </alternativeName>
</protein>
<dbReference type="PANTHER" id="PTHR12418">
    <property type="entry name" value="ACYL-COENZYME A THIOESTERASE THEM4"/>
    <property type="match status" value="1"/>
</dbReference>
<evidence type="ECO:0000256" key="5">
    <source>
        <dbReference type="ARBA" id="ARBA00022490"/>
    </source>
</evidence>
<dbReference type="PANTHER" id="PTHR12418:SF19">
    <property type="entry name" value="ACYL-COENZYME A THIOESTERASE THEM4"/>
    <property type="match status" value="1"/>
</dbReference>
<keyword evidence="7" id="KW-0378">Hydrolase</keyword>
<comment type="catalytic activity">
    <reaction evidence="20">
        <text>hexadecanoyl-CoA + H2O = hexadecanoate + CoA + H(+)</text>
        <dbReference type="Rhea" id="RHEA:16645"/>
        <dbReference type="ChEBI" id="CHEBI:7896"/>
        <dbReference type="ChEBI" id="CHEBI:15377"/>
        <dbReference type="ChEBI" id="CHEBI:15378"/>
        <dbReference type="ChEBI" id="CHEBI:57287"/>
        <dbReference type="ChEBI" id="CHEBI:57379"/>
        <dbReference type="EC" id="3.1.2.2"/>
    </reaction>
    <physiologicalReaction direction="left-to-right" evidence="20">
        <dbReference type="Rhea" id="RHEA:16646"/>
    </physiologicalReaction>
</comment>
<keyword evidence="8" id="KW-0276">Fatty acid metabolism</keyword>
<evidence type="ECO:0000313" key="26">
    <source>
        <dbReference type="Proteomes" id="UP000035065"/>
    </source>
</evidence>
<evidence type="ECO:0000256" key="10">
    <source>
        <dbReference type="ARBA" id="ARBA00023098"/>
    </source>
</evidence>
<keyword evidence="12" id="KW-0966">Cell projection</keyword>
<dbReference type="STRING" id="644548.SCNU_09096"/>
<evidence type="ECO:0000259" key="24">
    <source>
        <dbReference type="Pfam" id="PF03061"/>
    </source>
</evidence>
<keyword evidence="6" id="KW-0053">Apoptosis</keyword>
<dbReference type="SUPFAM" id="SSF54637">
    <property type="entry name" value="Thioesterase/thiol ester dehydrase-isomerase"/>
    <property type="match status" value="1"/>
</dbReference>
<dbReference type="GO" id="GO:0016787">
    <property type="term" value="F:hydrolase activity"/>
    <property type="evidence" value="ECO:0007669"/>
    <property type="project" value="UniProtKB-KW"/>
</dbReference>
<dbReference type="GO" id="GO:0006631">
    <property type="term" value="P:fatty acid metabolic process"/>
    <property type="evidence" value="ECO:0007669"/>
    <property type="project" value="UniProtKB-KW"/>
</dbReference>
<evidence type="ECO:0000256" key="13">
    <source>
        <dbReference type="ARBA" id="ARBA00035852"/>
    </source>
</evidence>
<comment type="similarity">
    <text evidence="15">Belongs to the THEM4/THEM5 thioesterase family.</text>
</comment>
<evidence type="ECO:0000256" key="7">
    <source>
        <dbReference type="ARBA" id="ARBA00022801"/>
    </source>
</evidence>
<evidence type="ECO:0000256" key="11">
    <source>
        <dbReference type="ARBA" id="ARBA00023136"/>
    </source>
</evidence>
<keyword evidence="10" id="KW-0443">Lipid metabolism</keyword>
<dbReference type="GO" id="GO:0005737">
    <property type="term" value="C:cytoplasm"/>
    <property type="evidence" value="ECO:0007669"/>
    <property type="project" value="UniProtKB-SubCell"/>
</dbReference>
<evidence type="ECO:0000256" key="18">
    <source>
        <dbReference type="ARBA" id="ARBA00043210"/>
    </source>
</evidence>
<evidence type="ECO:0000256" key="21">
    <source>
        <dbReference type="ARBA" id="ARBA00047969"/>
    </source>
</evidence>
<dbReference type="Proteomes" id="UP000035065">
    <property type="component" value="Unassembled WGS sequence"/>
</dbReference>
<evidence type="ECO:0000256" key="19">
    <source>
        <dbReference type="ARBA" id="ARBA00047588"/>
    </source>
</evidence>
<evidence type="ECO:0000256" key="20">
    <source>
        <dbReference type="ARBA" id="ARBA00047734"/>
    </source>
</evidence>
<gene>
    <name evidence="25" type="ORF">SCNU_09096</name>
</gene>
<evidence type="ECO:0000256" key="15">
    <source>
        <dbReference type="ARBA" id="ARBA00038456"/>
    </source>
</evidence>
<evidence type="ECO:0000256" key="9">
    <source>
        <dbReference type="ARBA" id="ARBA00022946"/>
    </source>
</evidence>
<dbReference type="AlphaFoldDB" id="F1YIV6"/>
<name>F1YIV6_9ACTN</name>
<evidence type="ECO:0000256" key="1">
    <source>
        <dbReference type="ARBA" id="ARBA00004170"/>
    </source>
</evidence>
<evidence type="ECO:0000256" key="2">
    <source>
        <dbReference type="ARBA" id="ARBA00004496"/>
    </source>
</evidence>
<evidence type="ECO:0000256" key="16">
    <source>
        <dbReference type="ARBA" id="ARBA00038848"/>
    </source>
</evidence>
<keyword evidence="4" id="KW-1003">Cell membrane</keyword>
<comment type="caution">
    <text evidence="25">The sequence shown here is derived from an EMBL/GenBank/DDBJ whole genome shotgun (WGS) entry which is preliminary data.</text>
</comment>
<evidence type="ECO:0000256" key="22">
    <source>
        <dbReference type="ARBA" id="ARBA00048074"/>
    </source>
</evidence>
<accession>F1YIV6</accession>
<dbReference type="InterPro" id="IPR052365">
    <property type="entry name" value="THEM4/THEM5_acyl-CoA_thioest"/>
</dbReference>
<comment type="catalytic activity">
    <reaction evidence="23">
        <text>tetradecanoyl-CoA + H2O = tetradecanoate + CoA + H(+)</text>
        <dbReference type="Rhea" id="RHEA:40119"/>
        <dbReference type="ChEBI" id="CHEBI:15377"/>
        <dbReference type="ChEBI" id="CHEBI:15378"/>
        <dbReference type="ChEBI" id="CHEBI:30807"/>
        <dbReference type="ChEBI" id="CHEBI:57287"/>
        <dbReference type="ChEBI" id="CHEBI:57385"/>
    </reaction>
    <physiologicalReaction direction="left-to-right" evidence="23">
        <dbReference type="Rhea" id="RHEA:40120"/>
    </physiologicalReaction>
</comment>
<reference evidence="25 26" key="1">
    <citation type="journal article" date="2011" name="J. Bacteriol.">
        <title>Draft Genome Sequence of Gordonia neofelifaecis NRRL B-59395, a Cholesterol-Degrading Actinomycete.</title>
        <authorList>
            <person name="Ge F."/>
            <person name="Li W."/>
            <person name="Chen G."/>
            <person name="Liu Y."/>
            <person name="Zhang G."/>
            <person name="Yong B."/>
            <person name="Wang Q."/>
            <person name="Wang N."/>
            <person name="Huang Z."/>
            <person name="Li W."/>
            <person name="Wang J."/>
            <person name="Wu C."/>
            <person name="Xie Q."/>
            <person name="Liu G."/>
        </authorList>
    </citation>
    <scope>NUCLEOTIDE SEQUENCE [LARGE SCALE GENOMIC DNA]</scope>
    <source>
        <strain evidence="25 26">NRRL B-59395</strain>
    </source>
</reference>
<dbReference type="Pfam" id="PF03061">
    <property type="entry name" value="4HBT"/>
    <property type="match status" value="1"/>
</dbReference>